<protein>
    <recommendedName>
        <fullName evidence="1">Transcription factor TFIIIB component B'' Myb domain-containing protein</fullName>
    </recommendedName>
</protein>
<gene>
    <name evidence="2" type="ORF">PPENT_87.1.T0200233</name>
</gene>
<evidence type="ECO:0000259" key="1">
    <source>
        <dbReference type="Pfam" id="PF15963"/>
    </source>
</evidence>
<dbReference type="OrthoDB" id="308263at2759"/>
<evidence type="ECO:0000313" key="2">
    <source>
        <dbReference type="EMBL" id="CAD8150384.1"/>
    </source>
</evidence>
<feature type="domain" description="Transcription factor TFIIIB component B'' Myb" evidence="1">
    <location>
        <begin position="45"/>
        <end position="129"/>
    </location>
</feature>
<comment type="caution">
    <text evidence="2">The sequence shown here is derived from an EMBL/GenBank/DDBJ whole genome shotgun (WGS) entry which is preliminary data.</text>
</comment>
<proteinExistence type="predicted"/>
<keyword evidence="3" id="KW-1185">Reference proteome</keyword>
<accession>A0A8S1TFI3</accession>
<name>A0A8S1TFI3_9CILI</name>
<organism evidence="2 3">
    <name type="scientific">Paramecium pentaurelia</name>
    <dbReference type="NCBI Taxonomy" id="43138"/>
    <lineage>
        <taxon>Eukaryota</taxon>
        <taxon>Sar</taxon>
        <taxon>Alveolata</taxon>
        <taxon>Ciliophora</taxon>
        <taxon>Intramacronucleata</taxon>
        <taxon>Oligohymenophorea</taxon>
        <taxon>Peniculida</taxon>
        <taxon>Parameciidae</taxon>
        <taxon>Paramecium</taxon>
    </lineage>
</organism>
<evidence type="ECO:0000313" key="3">
    <source>
        <dbReference type="Proteomes" id="UP000689195"/>
    </source>
</evidence>
<reference evidence="2" key="1">
    <citation type="submission" date="2021-01" db="EMBL/GenBank/DDBJ databases">
        <authorList>
            <consortium name="Genoscope - CEA"/>
            <person name="William W."/>
        </authorList>
    </citation>
    <scope>NUCLEOTIDE SEQUENCE</scope>
</reference>
<dbReference type="Proteomes" id="UP000689195">
    <property type="component" value="Unassembled WGS sequence"/>
</dbReference>
<dbReference type="EMBL" id="CAJJDO010000020">
    <property type="protein sequence ID" value="CAD8150384.1"/>
    <property type="molecule type" value="Genomic_DNA"/>
</dbReference>
<dbReference type="Pfam" id="PF15963">
    <property type="entry name" value="Myb_DNA-bind_7"/>
    <property type="match status" value="1"/>
</dbReference>
<dbReference type="InterPro" id="IPR039467">
    <property type="entry name" value="TFIIIB_B''_Myb"/>
</dbReference>
<dbReference type="AlphaFoldDB" id="A0A8S1TFI3"/>
<sequence length="186" mass="22405">MSDDDSVYLSQNEISFQNHNEISKSSYQRLKDLIPPNEKVQRLKRNYKSKFWNEKNTELLYRLNAVFSGSIDMIYNYFKKHVDINITLKKIKQKFKQEQRNNPQKLFDKCKKPKLKEKLQQKLEQVAKMQSLNLVVRWSQVSEIDEKQIQGENQQDTEIQQHLFNEINDLLKTNRLRQTQQKSQQL</sequence>